<dbReference type="AlphaFoldDB" id="A0AAU9P002"/>
<dbReference type="InterPro" id="IPR001810">
    <property type="entry name" value="F-box_dom"/>
</dbReference>
<dbReference type="CDD" id="cd09917">
    <property type="entry name" value="F-box_SF"/>
    <property type="match status" value="1"/>
</dbReference>
<reference evidence="3 4" key="1">
    <citation type="submission" date="2022-01" db="EMBL/GenBank/DDBJ databases">
        <authorList>
            <person name="Xiong W."/>
            <person name="Schranz E."/>
        </authorList>
    </citation>
    <scope>NUCLEOTIDE SEQUENCE [LARGE SCALE GENOMIC DNA]</scope>
</reference>
<organism evidence="3 4">
    <name type="scientific">Lactuca virosa</name>
    <dbReference type="NCBI Taxonomy" id="75947"/>
    <lineage>
        <taxon>Eukaryota</taxon>
        <taxon>Viridiplantae</taxon>
        <taxon>Streptophyta</taxon>
        <taxon>Embryophyta</taxon>
        <taxon>Tracheophyta</taxon>
        <taxon>Spermatophyta</taxon>
        <taxon>Magnoliopsida</taxon>
        <taxon>eudicotyledons</taxon>
        <taxon>Gunneridae</taxon>
        <taxon>Pentapetalae</taxon>
        <taxon>asterids</taxon>
        <taxon>campanulids</taxon>
        <taxon>Asterales</taxon>
        <taxon>Asteraceae</taxon>
        <taxon>Cichorioideae</taxon>
        <taxon>Cichorieae</taxon>
        <taxon>Lactucinae</taxon>
        <taxon>Lactuca</taxon>
    </lineage>
</organism>
<evidence type="ECO:0000256" key="1">
    <source>
        <dbReference type="SAM" id="Phobius"/>
    </source>
</evidence>
<proteinExistence type="predicted"/>
<protein>
    <recommendedName>
        <fullName evidence="2">F-box domain-containing protein</fullName>
    </recommendedName>
</protein>
<dbReference type="InterPro" id="IPR036047">
    <property type="entry name" value="F-box-like_dom_sf"/>
</dbReference>
<name>A0AAU9P002_9ASTR</name>
<dbReference type="Proteomes" id="UP001157418">
    <property type="component" value="Unassembled WGS sequence"/>
</dbReference>
<dbReference type="SMART" id="SM00256">
    <property type="entry name" value="FBOX"/>
    <property type="match status" value="1"/>
</dbReference>
<dbReference type="PANTHER" id="PTHR45463:SF8">
    <property type="entry name" value="OS09G0392200 PROTEIN"/>
    <property type="match status" value="1"/>
</dbReference>
<feature type="domain" description="F-box" evidence="2">
    <location>
        <begin position="34"/>
        <end position="74"/>
    </location>
</feature>
<comment type="caution">
    <text evidence="3">The sequence shown here is derived from an EMBL/GenBank/DDBJ whole genome shotgun (WGS) entry which is preliminary data.</text>
</comment>
<dbReference type="PANTHER" id="PTHR45463">
    <property type="entry name" value="OS09G0392200 PROTEIN"/>
    <property type="match status" value="1"/>
</dbReference>
<dbReference type="Gene3D" id="1.20.1280.50">
    <property type="match status" value="1"/>
</dbReference>
<dbReference type="Pfam" id="PF03478">
    <property type="entry name" value="Beta-prop_KIB1-4"/>
    <property type="match status" value="1"/>
</dbReference>
<dbReference type="EMBL" id="CAKMRJ010005508">
    <property type="protein sequence ID" value="CAH1443576.1"/>
    <property type="molecule type" value="Genomic_DNA"/>
</dbReference>
<sequence>MAKTRSMTRNHIHDSSRKRFKTHDNADVAPWSILNNDVLLLVMMQLGVVDFLSFSRVCKSWRSFALSNRNNFMSSRPPMFISISHDANNKNYCTMRDLEQKKFKTILSNSAHVTCYGLTCGYLIIFGNERHDFWLVNPITRHELHFPRSPFYTLSHPSIVKGILVFLPSISRWAFVISYRFTTKISYFIKGNRGWNHVSSTLPILDLHAFKGKIYTIHADCCLCEMRLNPKPKLKLLETKNFQKPDLKRPEFVTSGEKLYIMNRSNLFGDPNANKVLELDFGEMKWVSLEKTIEEYAFFLSNFNYSAAIKKESSAWADPRTQSKIRDYFLDERYLDPDKTRPDMFFYARMWYFSHDCFSVDLIDEC</sequence>
<gene>
    <name evidence="3" type="ORF">LVIROSA_LOCUS29482</name>
</gene>
<keyword evidence="1" id="KW-1133">Transmembrane helix</keyword>
<dbReference type="Pfam" id="PF00646">
    <property type="entry name" value="F-box"/>
    <property type="match status" value="1"/>
</dbReference>
<feature type="transmembrane region" description="Helical" evidence="1">
    <location>
        <begin position="159"/>
        <end position="181"/>
    </location>
</feature>
<evidence type="ECO:0000313" key="3">
    <source>
        <dbReference type="EMBL" id="CAH1443576.1"/>
    </source>
</evidence>
<evidence type="ECO:0000259" key="2">
    <source>
        <dbReference type="SMART" id="SM00256"/>
    </source>
</evidence>
<dbReference type="SUPFAM" id="SSF81383">
    <property type="entry name" value="F-box domain"/>
    <property type="match status" value="1"/>
</dbReference>
<keyword evidence="1" id="KW-0472">Membrane</keyword>
<keyword evidence="1" id="KW-0812">Transmembrane</keyword>
<dbReference type="InterPro" id="IPR005174">
    <property type="entry name" value="KIB1-4_b-propeller"/>
</dbReference>
<evidence type="ECO:0000313" key="4">
    <source>
        <dbReference type="Proteomes" id="UP001157418"/>
    </source>
</evidence>
<accession>A0AAU9P002</accession>
<feature type="transmembrane region" description="Helical" evidence="1">
    <location>
        <begin position="106"/>
        <end position="125"/>
    </location>
</feature>
<keyword evidence="4" id="KW-1185">Reference proteome</keyword>